<dbReference type="EMBL" id="CP120630">
    <property type="protein sequence ID" value="WEW61185.1"/>
    <property type="molecule type" value="Genomic_DNA"/>
</dbReference>
<sequence>MVLSSSIGLVLAACSSLLALSQADTVVERTSFGNGQRISADMSTLPGWELFGEDFFPEIMSDRIILTPPYLGHKRGALWSTDAVSESEWTVDFEFRANGEDRSGGNIQLWYVKNGNHDVGVHDIYNAGRFDGLAITIDNSQGRGMIRGFLNDGTIEYRSHSNVDRLAFGHCEYAYRNLGRPSHITVKQSMFSFEVLVDGRSCFHTKTIRLPPGNVFGISASSSDNPDSFEVFKFVLSLPRPGSNGGSPQKQRPYQGQGQGQGHHQPPVPRSGNNHHQASPEALSEIQSQVKDIKTRLQTLNDATDRLLNELSSLSWKFDERNQEIVRTSAHRDQVSSLDQRIMRLERMVEHVQKDLASKDYQRHFTRLEEALLHSHSGLLENLQDSSHRILSSAPRMGFFIFLLVALQLSLAGTYVYYKKRRATMPKKFL</sequence>
<evidence type="ECO:0000256" key="2">
    <source>
        <dbReference type="ARBA" id="ARBA00022692"/>
    </source>
</evidence>
<dbReference type="InterPro" id="IPR051136">
    <property type="entry name" value="Intracellular_Lectin-GPT"/>
</dbReference>
<evidence type="ECO:0000256" key="6">
    <source>
        <dbReference type="SAM" id="Coils"/>
    </source>
</evidence>
<feature type="chain" id="PRO_5041911979" description="L-type lectin-like domain-containing protein" evidence="9">
    <location>
        <begin position="24"/>
        <end position="430"/>
    </location>
</feature>
<dbReference type="GO" id="GO:0000139">
    <property type="term" value="C:Golgi membrane"/>
    <property type="evidence" value="ECO:0007669"/>
    <property type="project" value="TreeGrafter"/>
</dbReference>
<dbReference type="AlphaFoldDB" id="A0AAF0DLT3"/>
<dbReference type="PANTHER" id="PTHR12223">
    <property type="entry name" value="VESICULAR MANNOSE-BINDING LECTIN"/>
    <property type="match status" value="1"/>
</dbReference>
<name>A0AAF0DLT3_9EURO</name>
<keyword evidence="4 8" id="KW-1133">Transmembrane helix</keyword>
<dbReference type="PANTHER" id="PTHR12223:SF28">
    <property type="entry name" value="LECTIN, MANNOSE BINDING 1 LIKE"/>
    <property type="match status" value="1"/>
</dbReference>
<dbReference type="Pfam" id="PF03388">
    <property type="entry name" value="Lectin_leg-like"/>
    <property type="match status" value="1"/>
</dbReference>
<dbReference type="InterPro" id="IPR035661">
    <property type="entry name" value="EMP46/EMP47_N"/>
</dbReference>
<keyword evidence="2 8" id="KW-0812">Transmembrane</keyword>
<feature type="signal peptide" evidence="9">
    <location>
        <begin position="1"/>
        <end position="23"/>
    </location>
</feature>
<dbReference type="GO" id="GO:0030134">
    <property type="term" value="C:COPII-coated ER to Golgi transport vesicle"/>
    <property type="evidence" value="ECO:0007669"/>
    <property type="project" value="TreeGrafter"/>
</dbReference>
<evidence type="ECO:0000313" key="11">
    <source>
        <dbReference type="EMBL" id="WEW61185.1"/>
    </source>
</evidence>
<dbReference type="InterPro" id="IPR013320">
    <property type="entry name" value="ConA-like_dom_sf"/>
</dbReference>
<evidence type="ECO:0000256" key="5">
    <source>
        <dbReference type="ARBA" id="ARBA00023136"/>
    </source>
</evidence>
<gene>
    <name evidence="11" type="ORF">PRK78_006675</name>
</gene>
<evidence type="ECO:0000256" key="7">
    <source>
        <dbReference type="SAM" id="MobiDB-lite"/>
    </source>
</evidence>
<proteinExistence type="predicted"/>
<comment type="subcellular location">
    <subcellularLocation>
        <location evidence="1">Membrane</location>
        <topology evidence="1">Single-pass type I membrane protein</topology>
    </subcellularLocation>
</comment>
<keyword evidence="6" id="KW-0175">Coiled coil</keyword>
<dbReference type="Proteomes" id="UP001219355">
    <property type="component" value="Chromosome 4"/>
</dbReference>
<evidence type="ECO:0000256" key="3">
    <source>
        <dbReference type="ARBA" id="ARBA00022729"/>
    </source>
</evidence>
<dbReference type="InterPro" id="IPR005052">
    <property type="entry name" value="Lectin_leg"/>
</dbReference>
<keyword evidence="3 9" id="KW-0732">Signal</keyword>
<protein>
    <recommendedName>
        <fullName evidence="10">L-type lectin-like domain-containing protein</fullName>
    </recommendedName>
</protein>
<dbReference type="SUPFAM" id="SSF49899">
    <property type="entry name" value="Concanavalin A-like lectins/glucanases"/>
    <property type="match status" value="1"/>
</dbReference>
<evidence type="ECO:0000256" key="4">
    <source>
        <dbReference type="ARBA" id="ARBA00022989"/>
    </source>
</evidence>
<evidence type="ECO:0000256" key="9">
    <source>
        <dbReference type="SAM" id="SignalP"/>
    </source>
</evidence>
<evidence type="ECO:0000256" key="8">
    <source>
        <dbReference type="SAM" id="Phobius"/>
    </source>
</evidence>
<dbReference type="GO" id="GO:0005537">
    <property type="term" value="F:D-mannose binding"/>
    <property type="evidence" value="ECO:0007669"/>
    <property type="project" value="TreeGrafter"/>
</dbReference>
<dbReference type="CDD" id="cd06903">
    <property type="entry name" value="lectin_EMP46_EMP47"/>
    <property type="match status" value="1"/>
</dbReference>
<evidence type="ECO:0000313" key="12">
    <source>
        <dbReference type="Proteomes" id="UP001219355"/>
    </source>
</evidence>
<accession>A0AAF0DLT3</accession>
<feature type="domain" description="L-type lectin-like" evidence="10">
    <location>
        <begin position="24"/>
        <end position="239"/>
    </location>
</feature>
<dbReference type="GO" id="GO:0006888">
    <property type="term" value="P:endoplasmic reticulum to Golgi vesicle-mediated transport"/>
    <property type="evidence" value="ECO:0007669"/>
    <property type="project" value="TreeGrafter"/>
</dbReference>
<feature type="transmembrane region" description="Helical" evidence="8">
    <location>
        <begin position="397"/>
        <end position="418"/>
    </location>
</feature>
<dbReference type="Gene3D" id="2.60.120.200">
    <property type="match status" value="1"/>
</dbReference>
<dbReference type="PROSITE" id="PS51328">
    <property type="entry name" value="L_LECTIN_LIKE"/>
    <property type="match status" value="1"/>
</dbReference>
<dbReference type="GO" id="GO:0005793">
    <property type="term" value="C:endoplasmic reticulum-Golgi intermediate compartment"/>
    <property type="evidence" value="ECO:0007669"/>
    <property type="project" value="TreeGrafter"/>
</dbReference>
<feature type="coiled-coil region" evidence="6">
    <location>
        <begin position="283"/>
        <end position="310"/>
    </location>
</feature>
<organism evidence="11 12">
    <name type="scientific">Emydomyces testavorans</name>
    <dbReference type="NCBI Taxonomy" id="2070801"/>
    <lineage>
        <taxon>Eukaryota</taxon>
        <taxon>Fungi</taxon>
        <taxon>Dikarya</taxon>
        <taxon>Ascomycota</taxon>
        <taxon>Pezizomycotina</taxon>
        <taxon>Eurotiomycetes</taxon>
        <taxon>Eurotiomycetidae</taxon>
        <taxon>Onygenales</taxon>
        <taxon>Nannizziopsiaceae</taxon>
        <taxon>Emydomyces</taxon>
    </lineage>
</organism>
<evidence type="ECO:0000259" key="10">
    <source>
        <dbReference type="PROSITE" id="PS51328"/>
    </source>
</evidence>
<dbReference type="GO" id="GO:0005789">
    <property type="term" value="C:endoplasmic reticulum membrane"/>
    <property type="evidence" value="ECO:0007669"/>
    <property type="project" value="TreeGrafter"/>
</dbReference>
<reference evidence="11" key="1">
    <citation type="submission" date="2023-03" db="EMBL/GenBank/DDBJ databases">
        <title>Emydomyces testavorans Genome Sequence.</title>
        <authorList>
            <person name="Hoyer L."/>
        </authorList>
    </citation>
    <scope>NUCLEOTIDE SEQUENCE</scope>
    <source>
        <strain evidence="11">16-2883</strain>
    </source>
</reference>
<keyword evidence="5 8" id="KW-0472">Membrane</keyword>
<evidence type="ECO:0000256" key="1">
    <source>
        <dbReference type="ARBA" id="ARBA00004479"/>
    </source>
</evidence>
<keyword evidence="12" id="KW-1185">Reference proteome</keyword>
<feature type="region of interest" description="Disordered" evidence="7">
    <location>
        <begin position="240"/>
        <end position="281"/>
    </location>
</feature>